<dbReference type="GeneID" id="18599794"/>
<protein>
    <recommendedName>
        <fullName evidence="3">Sulfotransferase</fullName>
        <ecNumber evidence="3">2.8.2.-</ecNumber>
    </recommendedName>
</protein>
<feature type="domain" description="Sulfotransferase" evidence="5">
    <location>
        <begin position="71"/>
        <end position="329"/>
    </location>
</feature>
<name>A0AB32WDH2_THECC</name>
<comment type="similarity">
    <text evidence="1 3">Belongs to the sulfotransferase 1 family.</text>
</comment>
<feature type="region of interest" description="Disordered" evidence="4">
    <location>
        <begin position="1"/>
        <end position="23"/>
    </location>
</feature>
<dbReference type="InterPro" id="IPR027417">
    <property type="entry name" value="P-loop_NTPase"/>
</dbReference>
<evidence type="ECO:0000256" key="3">
    <source>
        <dbReference type="RuleBase" id="RU361155"/>
    </source>
</evidence>
<evidence type="ECO:0000256" key="2">
    <source>
        <dbReference type="ARBA" id="ARBA00022679"/>
    </source>
</evidence>
<evidence type="ECO:0000313" key="7">
    <source>
        <dbReference type="RefSeq" id="XP_017977537.1"/>
    </source>
</evidence>
<dbReference type="EC" id="2.8.2.-" evidence="3"/>
<evidence type="ECO:0000256" key="1">
    <source>
        <dbReference type="ARBA" id="ARBA00005771"/>
    </source>
</evidence>
<sequence>MEAIEDSKSKLSNTQGSEESWDDEEVQELVQTLSKERNSYGNHLYFYQGFWCTSRVLRAMISFQKHFQALDNDVFLTSLPKCGTTWMKALIFTIVNRNHFELKNNPLLSLGPHQAVPYLELDLYLKNHSPDLENIPQPRIFSTHTPYASLPPSIKECSTPKIVYICRNPMDMFISYWHFTDKLRSENVDPLPLDEAFEMFCQGIHGFGPFPDHVLGYWKAKQENPNNIMFLKYEDLKKDIVFHVKKLANFLGFPFSKEEERQGDAEEIAMLCNFENLKGMEVNKSGKQPFGAPNTAFFRKGEVGDWSNYLTPSMAERLEKLVQEKLNKSDLTFKYLSSK</sequence>
<dbReference type="GO" id="GO:0008146">
    <property type="term" value="F:sulfotransferase activity"/>
    <property type="evidence" value="ECO:0007669"/>
    <property type="project" value="InterPro"/>
</dbReference>
<dbReference type="RefSeq" id="XP_017977537.1">
    <property type="nucleotide sequence ID" value="XM_018122048.1"/>
</dbReference>
<dbReference type="Proteomes" id="UP000694886">
    <property type="component" value="Chromosome 5"/>
</dbReference>
<dbReference type="Pfam" id="PF00685">
    <property type="entry name" value="Sulfotransfer_1"/>
    <property type="match status" value="1"/>
</dbReference>
<dbReference type="AlphaFoldDB" id="A0AB32WDH2"/>
<dbReference type="Gene3D" id="3.40.50.300">
    <property type="entry name" value="P-loop containing nucleotide triphosphate hydrolases"/>
    <property type="match status" value="1"/>
</dbReference>
<reference evidence="6" key="1">
    <citation type="journal article" date="1997" name="Nucleic Acids Res.">
        <title>tRNAscan-SE: a program for improved detection of transfer RNA genes in genomic sequence.</title>
        <authorList>
            <person name="Lowe T.M."/>
            <person name="Eddy S.R."/>
        </authorList>
    </citation>
    <scope>NUCLEOTIDE SEQUENCE [LARGE SCALE GENOMIC DNA]</scope>
    <source>
        <strain evidence="6">r\B97-61/B2</strain>
    </source>
</reference>
<dbReference type="KEGG" id="tcc:18599794"/>
<dbReference type="PANTHER" id="PTHR11783">
    <property type="entry name" value="SULFOTRANSFERASE SULT"/>
    <property type="match status" value="1"/>
</dbReference>
<organism evidence="6 7">
    <name type="scientific">Theobroma cacao</name>
    <name type="common">Cacao</name>
    <name type="synonym">Cocoa</name>
    <dbReference type="NCBI Taxonomy" id="3641"/>
    <lineage>
        <taxon>Eukaryota</taxon>
        <taxon>Viridiplantae</taxon>
        <taxon>Streptophyta</taxon>
        <taxon>Embryophyta</taxon>
        <taxon>Tracheophyta</taxon>
        <taxon>Spermatophyta</taxon>
        <taxon>Magnoliopsida</taxon>
        <taxon>eudicotyledons</taxon>
        <taxon>Gunneridae</taxon>
        <taxon>Pentapetalae</taxon>
        <taxon>rosids</taxon>
        <taxon>malvids</taxon>
        <taxon>Malvales</taxon>
        <taxon>Malvaceae</taxon>
        <taxon>Byttnerioideae</taxon>
        <taxon>Theobroma</taxon>
    </lineage>
</organism>
<evidence type="ECO:0000313" key="6">
    <source>
        <dbReference type="Proteomes" id="UP000694886"/>
    </source>
</evidence>
<dbReference type="Gramene" id="Tc05v2_t020180.1">
    <property type="protein sequence ID" value="Tc05v2_p020180.1"/>
    <property type="gene ID" value="Tc05v2_g020180"/>
</dbReference>
<accession>A0AB32WDH2</accession>
<dbReference type="SUPFAM" id="SSF52540">
    <property type="entry name" value="P-loop containing nucleoside triphosphate hydrolases"/>
    <property type="match status" value="1"/>
</dbReference>
<proteinExistence type="inferred from homology"/>
<gene>
    <name evidence="7" type="primary">LOC18599794</name>
</gene>
<reference evidence="7" key="2">
    <citation type="submission" date="2025-08" db="UniProtKB">
        <authorList>
            <consortium name="RefSeq"/>
        </authorList>
    </citation>
    <scope>IDENTIFICATION</scope>
</reference>
<evidence type="ECO:0000256" key="4">
    <source>
        <dbReference type="SAM" id="MobiDB-lite"/>
    </source>
</evidence>
<dbReference type="InterPro" id="IPR000863">
    <property type="entry name" value="Sulfotransferase_dom"/>
</dbReference>
<keyword evidence="2 3" id="KW-0808">Transferase</keyword>
<evidence type="ECO:0000259" key="5">
    <source>
        <dbReference type="Pfam" id="PF00685"/>
    </source>
</evidence>